<evidence type="ECO:0000259" key="10">
    <source>
        <dbReference type="PROSITE" id="PS50137"/>
    </source>
</evidence>
<dbReference type="Gene3D" id="1.10.1520.10">
    <property type="entry name" value="Ribonuclease III domain"/>
    <property type="match status" value="1"/>
</dbReference>
<evidence type="ECO:0000256" key="9">
    <source>
        <dbReference type="PROSITE-ProRule" id="PRU00266"/>
    </source>
</evidence>
<dbReference type="OMA" id="HWRNESK"/>
<evidence type="ECO:0000256" key="5">
    <source>
        <dbReference type="ARBA" id="ARBA00022759"/>
    </source>
</evidence>
<keyword evidence="5" id="KW-0255">Endonuclease</keyword>
<dbReference type="SUPFAM" id="SSF69065">
    <property type="entry name" value="RNase III domain-like"/>
    <property type="match status" value="1"/>
</dbReference>
<dbReference type="GO" id="GO:0005634">
    <property type="term" value="C:nucleus"/>
    <property type="evidence" value="ECO:0007669"/>
    <property type="project" value="TreeGrafter"/>
</dbReference>
<dbReference type="PANTHER" id="PTHR14950:SF49">
    <property type="entry name" value="RIBONUCLEASE 3-LIKE PROTEIN 2-RELATED"/>
    <property type="match status" value="1"/>
</dbReference>
<name>A0A803PGH7_CANSA</name>
<dbReference type="AlphaFoldDB" id="A0A803PGH7"/>
<keyword evidence="4" id="KW-0479">Metal-binding</keyword>
<dbReference type="SUPFAM" id="SSF54768">
    <property type="entry name" value="dsRNA-binding domain-like"/>
    <property type="match status" value="2"/>
</dbReference>
<evidence type="ECO:0000313" key="13">
    <source>
        <dbReference type="Proteomes" id="UP000596661"/>
    </source>
</evidence>
<dbReference type="FunFam" id="1.10.1520.10:FF:000004">
    <property type="entry name" value="Endoribonuclease dicer-like 1"/>
    <property type="match status" value="1"/>
</dbReference>
<evidence type="ECO:0000256" key="8">
    <source>
        <dbReference type="ARBA" id="ARBA00022884"/>
    </source>
</evidence>
<dbReference type="CDD" id="cd00593">
    <property type="entry name" value="RIBOc"/>
    <property type="match status" value="1"/>
</dbReference>
<organism evidence="12 13">
    <name type="scientific">Cannabis sativa</name>
    <name type="common">Hemp</name>
    <name type="synonym">Marijuana</name>
    <dbReference type="NCBI Taxonomy" id="3483"/>
    <lineage>
        <taxon>Eukaryota</taxon>
        <taxon>Viridiplantae</taxon>
        <taxon>Streptophyta</taxon>
        <taxon>Embryophyta</taxon>
        <taxon>Tracheophyta</taxon>
        <taxon>Spermatophyta</taxon>
        <taxon>Magnoliopsida</taxon>
        <taxon>eudicotyledons</taxon>
        <taxon>Gunneridae</taxon>
        <taxon>Pentapetalae</taxon>
        <taxon>rosids</taxon>
        <taxon>fabids</taxon>
        <taxon>Rosales</taxon>
        <taxon>Cannabaceae</taxon>
        <taxon>Cannabis</taxon>
    </lineage>
</organism>
<dbReference type="GO" id="GO:0005737">
    <property type="term" value="C:cytoplasm"/>
    <property type="evidence" value="ECO:0007669"/>
    <property type="project" value="TreeGrafter"/>
</dbReference>
<feature type="domain" description="DRBM" evidence="10">
    <location>
        <begin position="190"/>
        <end position="266"/>
    </location>
</feature>
<evidence type="ECO:0000256" key="4">
    <source>
        <dbReference type="ARBA" id="ARBA00022723"/>
    </source>
</evidence>
<dbReference type="SMART" id="SM00535">
    <property type="entry name" value="RIBOc"/>
    <property type="match status" value="1"/>
</dbReference>
<dbReference type="SUPFAM" id="SSF48452">
    <property type="entry name" value="TPR-like"/>
    <property type="match status" value="1"/>
</dbReference>
<dbReference type="EMBL" id="UZAU01000407">
    <property type="status" value="NOT_ANNOTATED_CDS"/>
    <property type="molecule type" value="Genomic_DNA"/>
</dbReference>
<feature type="domain" description="RNase III" evidence="11">
    <location>
        <begin position="28"/>
        <end position="175"/>
    </location>
</feature>
<dbReference type="PROSITE" id="PS50142">
    <property type="entry name" value="RNASE_3_2"/>
    <property type="match status" value="1"/>
</dbReference>
<keyword evidence="3" id="KW-0540">Nuclease</keyword>
<evidence type="ECO:0000256" key="3">
    <source>
        <dbReference type="ARBA" id="ARBA00022722"/>
    </source>
</evidence>
<keyword evidence="6" id="KW-0378">Hydrolase</keyword>
<protein>
    <submittedName>
        <fullName evidence="12">Uncharacterized protein</fullName>
    </submittedName>
</protein>
<comment type="cofactor">
    <cofactor evidence="2">
        <name>Mg(2+)</name>
        <dbReference type="ChEBI" id="CHEBI:18420"/>
    </cofactor>
</comment>
<keyword evidence="13" id="KW-1185">Reference proteome</keyword>
<evidence type="ECO:0000256" key="1">
    <source>
        <dbReference type="ARBA" id="ARBA00001936"/>
    </source>
</evidence>
<dbReference type="InterPro" id="IPR036389">
    <property type="entry name" value="RNase_III_sf"/>
</dbReference>
<dbReference type="Gene3D" id="3.30.160.20">
    <property type="match status" value="2"/>
</dbReference>
<dbReference type="Gene3D" id="1.25.40.10">
    <property type="entry name" value="Tetratricopeptide repeat domain"/>
    <property type="match status" value="1"/>
</dbReference>
<feature type="domain" description="DRBM" evidence="10">
    <location>
        <begin position="290"/>
        <end position="362"/>
    </location>
</feature>
<evidence type="ECO:0000256" key="6">
    <source>
        <dbReference type="ARBA" id="ARBA00022801"/>
    </source>
</evidence>
<evidence type="ECO:0000313" key="12">
    <source>
        <dbReference type="EnsemblPlants" id="cds.evm.model.04.2364"/>
    </source>
</evidence>
<dbReference type="InterPro" id="IPR011990">
    <property type="entry name" value="TPR-like_helical_dom_sf"/>
</dbReference>
<dbReference type="Pfam" id="PF00035">
    <property type="entry name" value="dsrm"/>
    <property type="match status" value="2"/>
</dbReference>
<dbReference type="PROSITE" id="PS50137">
    <property type="entry name" value="DS_RBD"/>
    <property type="match status" value="2"/>
</dbReference>
<dbReference type="GO" id="GO:0046872">
    <property type="term" value="F:metal ion binding"/>
    <property type="evidence" value="ECO:0007669"/>
    <property type="project" value="UniProtKB-KW"/>
</dbReference>
<dbReference type="PROSITE" id="PS00517">
    <property type="entry name" value="RNASE_3_1"/>
    <property type="match status" value="1"/>
</dbReference>
<accession>A0A803PGH7</accession>
<dbReference type="GO" id="GO:0004525">
    <property type="term" value="F:ribonuclease III activity"/>
    <property type="evidence" value="ECO:0007669"/>
    <property type="project" value="InterPro"/>
</dbReference>
<dbReference type="Proteomes" id="UP000596661">
    <property type="component" value="Chromosome 4"/>
</dbReference>
<evidence type="ECO:0000256" key="2">
    <source>
        <dbReference type="ARBA" id="ARBA00001946"/>
    </source>
</evidence>
<dbReference type="GO" id="GO:0030422">
    <property type="term" value="P:siRNA processing"/>
    <property type="evidence" value="ECO:0007669"/>
    <property type="project" value="TreeGrafter"/>
</dbReference>
<keyword evidence="8 9" id="KW-0694">RNA-binding</keyword>
<dbReference type="InterPro" id="IPR000999">
    <property type="entry name" value="RNase_III_dom"/>
</dbReference>
<reference evidence="12" key="2">
    <citation type="submission" date="2021-03" db="UniProtKB">
        <authorList>
            <consortium name="EnsemblPlants"/>
        </authorList>
    </citation>
    <scope>IDENTIFICATION</scope>
</reference>
<dbReference type="EnsemblPlants" id="evm.model.04.2364">
    <property type="protein sequence ID" value="cds.evm.model.04.2364"/>
    <property type="gene ID" value="evm.TU.04.2364"/>
</dbReference>
<evidence type="ECO:0000256" key="7">
    <source>
        <dbReference type="ARBA" id="ARBA00022842"/>
    </source>
</evidence>
<dbReference type="InterPro" id="IPR014720">
    <property type="entry name" value="dsRBD_dom"/>
</dbReference>
<dbReference type="PANTHER" id="PTHR14950">
    <property type="entry name" value="DICER-RELATED"/>
    <property type="match status" value="1"/>
</dbReference>
<dbReference type="GO" id="GO:0003723">
    <property type="term" value="F:RNA binding"/>
    <property type="evidence" value="ECO:0007669"/>
    <property type="project" value="UniProtKB-UniRule"/>
</dbReference>
<dbReference type="Pfam" id="PF00636">
    <property type="entry name" value="Ribonuclease_3"/>
    <property type="match status" value="1"/>
</dbReference>
<sequence>MNPPFFYAGIELPPPNWISPPPDDAAAIGAVERIVGYCFKNKRLLFDALTHSSAGVLMDSTAASYQRLEFLGDATLGLAVSNYVFLAYPDIDPGHLSLIRSANVSTEKLARVAVRHGLYRYVRRNAAALDEKVREFSEAVCKEEHGVAHGGSIKAPKVLADIVESIAAAVYVDVNFDLQKLWVIFRGLLEPMVTLEDLLQQPQPVTMLFELCQKHGKQVDIRHWRNESKNVASVYVDGKFVASGSSEHKEISKLNAAKLALCKLSKSLPNNIDGLSQIMNGIKESFEIEGAKQKLHELCGKKKWPKPTFKMEKAEGPAHERTFVSSVKISTVDGVLFMMGDGKSRNRDVQALLRVAVKQISTIEVAEINFGDCIGDIVADNPNSKKEAFSSFDKSFILCLSQVKKNCLERTQSEGNLEGLLGYELPVTKMFPRRPKCLMLQTIPSFSFRNSNGGNEWDKQGFEEYYKKLVEENPGNPLFLRNYAQFLYEAKRDLKGAEEYYSRAILADPKEGELRAMTANIRQGTIASA</sequence>
<evidence type="ECO:0000259" key="11">
    <source>
        <dbReference type="PROSITE" id="PS50142"/>
    </source>
</evidence>
<dbReference type="Gramene" id="evm.model.04.2364">
    <property type="protein sequence ID" value="cds.evm.model.04.2364"/>
    <property type="gene ID" value="evm.TU.04.2364"/>
</dbReference>
<dbReference type="SMART" id="SM00358">
    <property type="entry name" value="DSRM"/>
    <property type="match status" value="2"/>
</dbReference>
<comment type="cofactor">
    <cofactor evidence="1">
        <name>Mn(2+)</name>
        <dbReference type="ChEBI" id="CHEBI:29035"/>
    </cofactor>
</comment>
<reference evidence="12" key="1">
    <citation type="submission" date="2018-11" db="EMBL/GenBank/DDBJ databases">
        <authorList>
            <person name="Grassa J C."/>
        </authorList>
    </citation>
    <scope>NUCLEOTIDE SEQUENCE [LARGE SCALE GENOMIC DNA]</scope>
</reference>
<proteinExistence type="predicted"/>
<keyword evidence="7" id="KW-0460">Magnesium</keyword>